<protein>
    <recommendedName>
        <fullName evidence="1">EcoEI R protein C-terminal domain-containing protein</fullName>
    </recommendedName>
</protein>
<dbReference type="PANTHER" id="PTHR47396">
    <property type="entry name" value="TYPE I RESTRICTION ENZYME ECOKI R PROTEIN"/>
    <property type="match status" value="1"/>
</dbReference>
<dbReference type="InterPro" id="IPR013670">
    <property type="entry name" value="EcoEI_R_C_dom"/>
</dbReference>
<dbReference type="RefSeq" id="WP_059728354.1">
    <property type="nucleotide sequence ID" value="NZ_LOYI01000145.1"/>
</dbReference>
<dbReference type="PANTHER" id="PTHR47396:SF1">
    <property type="entry name" value="ATP-DEPENDENT HELICASE IRC3-RELATED"/>
    <property type="match status" value="1"/>
</dbReference>
<evidence type="ECO:0000259" key="1">
    <source>
        <dbReference type="Pfam" id="PF08463"/>
    </source>
</evidence>
<dbReference type="EMBL" id="LOZE01000084">
    <property type="protein sequence ID" value="KVM28580.1"/>
    <property type="molecule type" value="Genomic_DNA"/>
</dbReference>
<dbReference type="GO" id="GO:0005829">
    <property type="term" value="C:cytosol"/>
    <property type="evidence" value="ECO:0007669"/>
    <property type="project" value="TreeGrafter"/>
</dbReference>
<dbReference type="GO" id="GO:0006304">
    <property type="term" value="P:DNA modification"/>
    <property type="evidence" value="ECO:0007669"/>
    <property type="project" value="InterPro"/>
</dbReference>
<evidence type="ECO:0000313" key="2">
    <source>
        <dbReference type="EMBL" id="KVM28580.1"/>
    </source>
</evidence>
<comment type="caution">
    <text evidence="2">The sequence shown here is derived from an EMBL/GenBank/DDBJ whole genome shotgun (WGS) entry which is preliminary data.</text>
</comment>
<gene>
    <name evidence="2" type="ORF">WJ53_09445</name>
</gene>
<dbReference type="Pfam" id="PF08463">
    <property type="entry name" value="EcoEI_R_C"/>
    <property type="match status" value="1"/>
</dbReference>
<organism evidence="2 3">
    <name type="scientific">Burkholderia ubonensis</name>
    <dbReference type="NCBI Taxonomy" id="101571"/>
    <lineage>
        <taxon>Bacteria</taxon>
        <taxon>Pseudomonadati</taxon>
        <taxon>Pseudomonadota</taxon>
        <taxon>Betaproteobacteria</taxon>
        <taxon>Burkholderiales</taxon>
        <taxon>Burkholderiaceae</taxon>
        <taxon>Burkholderia</taxon>
        <taxon>Burkholderia cepacia complex</taxon>
    </lineage>
</organism>
<dbReference type="AlphaFoldDB" id="A0AB73FXF4"/>
<evidence type="ECO:0000313" key="3">
    <source>
        <dbReference type="Proteomes" id="UP000061665"/>
    </source>
</evidence>
<reference evidence="2 3" key="1">
    <citation type="submission" date="2015-11" db="EMBL/GenBank/DDBJ databases">
        <title>Expanding the genomic diversity of Burkholderia species for the development of highly accurate diagnostics.</title>
        <authorList>
            <person name="Sahl J."/>
            <person name="Keim P."/>
            <person name="Wagner D."/>
        </authorList>
    </citation>
    <scope>NUCLEOTIDE SEQUENCE [LARGE SCALE GENOMIC DNA]</scope>
    <source>
        <strain evidence="2 3">MSMB2058</strain>
    </source>
</reference>
<sequence>MLVELDKRLKDETGDAADGELTVEKLRSDTATLLQERVAAMNLDNFVVRPHRQYVERYAASEAWSTLGDEQVHELNAHVAALPSEQADEDEEAKRFDILVVRTQLAVLQASPSFAGLREKLQAIASALEEQMAIPAIKAEAELIQAVAGEEWWQDVTVPMLETVRRRLRALVRLIPKGQKRIVYTSFEDELGDIGFIELPQVMAGLNMQKFREKARQFLREHESHLSLQRLRRNQPLTLSDLEELERMLVEAGGTPALITEAKEKNHGLGIFIRSLVGLDREAAAAAFSTFVQRTTATADQIEFIDLIVQELMQNGVMEAGRLFESPFTDINAQGPFGVFPEATVTQIVCVLEEIRERAVA</sequence>
<dbReference type="GO" id="GO:0003677">
    <property type="term" value="F:DNA binding"/>
    <property type="evidence" value="ECO:0007669"/>
    <property type="project" value="InterPro"/>
</dbReference>
<feature type="domain" description="EcoEI R protein C-terminal" evidence="1">
    <location>
        <begin position="209"/>
        <end position="355"/>
    </location>
</feature>
<dbReference type="GO" id="GO:0003824">
    <property type="term" value="F:catalytic activity"/>
    <property type="evidence" value="ECO:0007669"/>
    <property type="project" value="InterPro"/>
</dbReference>
<accession>A0AB73FXF4</accession>
<name>A0AB73FXF4_9BURK</name>
<proteinExistence type="predicted"/>
<dbReference type="InterPro" id="IPR050742">
    <property type="entry name" value="Helicase_Restrict-Modif_Enz"/>
</dbReference>
<dbReference type="Proteomes" id="UP000061665">
    <property type="component" value="Unassembled WGS sequence"/>
</dbReference>